<feature type="region of interest" description="Disordered" evidence="6">
    <location>
        <begin position="1"/>
        <end position="26"/>
    </location>
</feature>
<accession>A0A840A6Q4</accession>
<dbReference type="AlphaFoldDB" id="A0A840A6Q4"/>
<evidence type="ECO:0000256" key="3">
    <source>
        <dbReference type="ARBA" id="ARBA00022692"/>
    </source>
</evidence>
<dbReference type="Proteomes" id="UP000530564">
    <property type="component" value="Unassembled WGS sequence"/>
</dbReference>
<evidence type="ECO:0000256" key="1">
    <source>
        <dbReference type="ARBA" id="ARBA00004167"/>
    </source>
</evidence>
<protein>
    <submittedName>
        <fullName evidence="8">Type IV secretion system protein VirB10</fullName>
    </submittedName>
</protein>
<keyword evidence="3 7" id="KW-0812">Transmembrane</keyword>
<dbReference type="InterPro" id="IPR005498">
    <property type="entry name" value="T4SS_VirB10/TraB/TrbI"/>
</dbReference>
<evidence type="ECO:0000256" key="6">
    <source>
        <dbReference type="SAM" id="MobiDB-lite"/>
    </source>
</evidence>
<proteinExistence type="inferred from homology"/>
<dbReference type="RefSeq" id="WP_183775851.1">
    <property type="nucleotide sequence ID" value="NZ_JACIDK010000006.1"/>
</dbReference>
<evidence type="ECO:0000256" key="2">
    <source>
        <dbReference type="ARBA" id="ARBA00010265"/>
    </source>
</evidence>
<organism evidence="8 9">
    <name type="scientific">Phenylobacterium haematophilum</name>
    <dbReference type="NCBI Taxonomy" id="98513"/>
    <lineage>
        <taxon>Bacteria</taxon>
        <taxon>Pseudomonadati</taxon>
        <taxon>Pseudomonadota</taxon>
        <taxon>Alphaproteobacteria</taxon>
        <taxon>Caulobacterales</taxon>
        <taxon>Caulobacteraceae</taxon>
        <taxon>Phenylobacterium</taxon>
    </lineage>
</organism>
<comment type="caution">
    <text evidence="8">The sequence shown here is derived from an EMBL/GenBank/DDBJ whole genome shotgun (WGS) entry which is preliminary data.</text>
</comment>
<evidence type="ECO:0000313" key="9">
    <source>
        <dbReference type="Proteomes" id="UP000530564"/>
    </source>
</evidence>
<feature type="compositionally biased region" description="Pro residues" evidence="6">
    <location>
        <begin position="135"/>
        <end position="145"/>
    </location>
</feature>
<dbReference type="Gene3D" id="2.40.128.260">
    <property type="entry name" value="Type IV secretion system, VirB10/TraB/TrbI"/>
    <property type="match status" value="1"/>
</dbReference>
<feature type="compositionally biased region" description="Low complexity" evidence="6">
    <location>
        <begin position="120"/>
        <end position="134"/>
    </location>
</feature>
<keyword evidence="5 7" id="KW-0472">Membrane</keyword>
<comment type="subcellular location">
    <subcellularLocation>
        <location evidence="1">Membrane</location>
        <topology evidence="1">Single-pass membrane protein</topology>
    </subcellularLocation>
</comment>
<sequence length="419" mass="42626">MSHLPPDPPLESQAPPLVEPKASSESVLAAPRAPVTRWNRRYLLAGAAVLAGLVGLGFYVGFGGAHRPQTRPVDEQANIDTNTSQIPAIAGRYAAGYGDPTVQAGPGQPGFARLPPPALAPGAVDPAAGGAVAAAPPPPPPPPVDPQVQAAQEQAIAARASGPFFGGAPPQAQASAPGMTLAATAPGGGVGGAAAPGEVQPGNGQAAKVQFAQSSRAEDYLLNPLRPAASPWEVKAGAIIPAALITALNSDLPGEVIAQVTEPVYDHRTGRTVLIPQGSRLIGQYDSQIAYGQNRLMVAWNRIIMPDGRSINIGSMTGADLSGAAGLQDRRDGHFGQLARGVLLSTLFSVGAAAAQDAGTRSSGGLVINSVGSGVANSAQIVGQQITGRDLNRQPTLMVRAGWPLRVLVSKDMILAPYP</sequence>
<dbReference type="GO" id="GO:0016020">
    <property type="term" value="C:membrane"/>
    <property type="evidence" value="ECO:0007669"/>
    <property type="project" value="UniProtKB-SubCell"/>
</dbReference>
<feature type="region of interest" description="Disordered" evidence="6">
    <location>
        <begin position="118"/>
        <end position="147"/>
    </location>
</feature>
<dbReference type="Pfam" id="PF03743">
    <property type="entry name" value="TrbI"/>
    <property type="match status" value="1"/>
</dbReference>
<comment type="similarity">
    <text evidence="2">Belongs to the TrbI/VirB10 family.</text>
</comment>
<feature type="transmembrane region" description="Helical" evidence="7">
    <location>
        <begin position="42"/>
        <end position="62"/>
    </location>
</feature>
<dbReference type="CDD" id="cd16429">
    <property type="entry name" value="VirB10"/>
    <property type="match status" value="1"/>
</dbReference>
<evidence type="ECO:0000256" key="7">
    <source>
        <dbReference type="SAM" id="Phobius"/>
    </source>
</evidence>
<keyword evidence="9" id="KW-1185">Reference proteome</keyword>
<gene>
    <name evidence="8" type="ORF">GGQ61_003625</name>
</gene>
<dbReference type="EMBL" id="JACIDK010000006">
    <property type="protein sequence ID" value="MBB3892887.1"/>
    <property type="molecule type" value="Genomic_DNA"/>
</dbReference>
<keyword evidence="4 7" id="KW-1133">Transmembrane helix</keyword>
<dbReference type="InterPro" id="IPR042217">
    <property type="entry name" value="T4SS_VirB10/TrbI"/>
</dbReference>
<evidence type="ECO:0000256" key="4">
    <source>
        <dbReference type="ARBA" id="ARBA00022989"/>
    </source>
</evidence>
<evidence type="ECO:0000313" key="8">
    <source>
        <dbReference type="EMBL" id="MBB3892887.1"/>
    </source>
</evidence>
<name>A0A840A6Q4_9CAUL</name>
<reference evidence="8 9" key="1">
    <citation type="submission" date="2020-08" db="EMBL/GenBank/DDBJ databases">
        <title>Genomic Encyclopedia of Type Strains, Phase IV (KMG-IV): sequencing the most valuable type-strain genomes for metagenomic binning, comparative biology and taxonomic classification.</title>
        <authorList>
            <person name="Goeker M."/>
        </authorList>
    </citation>
    <scope>NUCLEOTIDE SEQUENCE [LARGE SCALE GENOMIC DNA]</scope>
    <source>
        <strain evidence="8 9">DSM 21793</strain>
    </source>
</reference>
<evidence type="ECO:0000256" key="5">
    <source>
        <dbReference type="ARBA" id="ARBA00023136"/>
    </source>
</evidence>